<reference evidence="8" key="1">
    <citation type="submission" date="2003-08" db="EMBL/GenBank/DDBJ databases">
        <authorList>
            <person name="Birren B."/>
            <person name="Nusbaum C."/>
            <person name="Abebe A."/>
            <person name="Abouelleil A."/>
            <person name="Adekoya E."/>
            <person name="Ait-zahra M."/>
            <person name="Allen N."/>
            <person name="Allen T."/>
            <person name="An P."/>
            <person name="Anderson M."/>
            <person name="Anderson S."/>
            <person name="Arachchi H."/>
            <person name="Armbruster J."/>
            <person name="Bachantsang P."/>
            <person name="Baldwin J."/>
            <person name="Barry A."/>
            <person name="Bayul T."/>
            <person name="Blitshsteyn B."/>
            <person name="Bloom T."/>
            <person name="Blye J."/>
            <person name="Boguslavskiy L."/>
            <person name="Borowsky M."/>
            <person name="Boukhgalter B."/>
            <person name="Brunache A."/>
            <person name="Butler J."/>
            <person name="Calixte N."/>
            <person name="Calvo S."/>
            <person name="Camarata J."/>
            <person name="Campo K."/>
            <person name="Chang J."/>
            <person name="Cheshatsang Y."/>
            <person name="Citroen M."/>
            <person name="Collymore A."/>
            <person name="Considine T."/>
            <person name="Cook A."/>
            <person name="Cooke P."/>
            <person name="Corum B."/>
            <person name="Cuomo C."/>
            <person name="David R."/>
            <person name="Dawoe T."/>
            <person name="Degray S."/>
            <person name="Dodge S."/>
            <person name="Dooley K."/>
            <person name="Dorje P."/>
            <person name="Dorjee K."/>
            <person name="Dorris L."/>
            <person name="Duffey N."/>
            <person name="Dupes A."/>
            <person name="Elkins T."/>
            <person name="Engels R."/>
            <person name="Erickson J."/>
            <person name="Farina A."/>
            <person name="Faro S."/>
            <person name="Ferreira P."/>
            <person name="Fischer H."/>
            <person name="Fitzgerald M."/>
            <person name="Foley K."/>
            <person name="Gage D."/>
            <person name="Galagan J."/>
            <person name="Gearin G."/>
            <person name="Gnerre S."/>
            <person name="Gnirke A."/>
            <person name="Goyette A."/>
            <person name="Graham J."/>
            <person name="Grandbois E."/>
            <person name="Gyaltsen K."/>
            <person name="Hafez N."/>
            <person name="Hagopian D."/>
            <person name="Hagos B."/>
            <person name="Hall J."/>
            <person name="Hatcher B."/>
            <person name="Heller A."/>
            <person name="Higgins H."/>
            <person name="Honan T."/>
            <person name="Horn A."/>
            <person name="Houde N."/>
            <person name="Hughes L."/>
            <person name="Hulme W."/>
            <person name="Husby E."/>
            <person name="Iliev I."/>
            <person name="Jaffe D."/>
            <person name="Jones C."/>
            <person name="Kamal M."/>
            <person name="Kamat A."/>
            <person name="Kamvysselis M."/>
            <person name="Karlsson E."/>
            <person name="Kells C."/>
            <person name="Kieu A."/>
            <person name="Kisner P."/>
            <person name="Kodira C."/>
            <person name="Kulbokas E."/>
            <person name="Labutti K."/>
            <person name="Lama D."/>
            <person name="Landers T."/>
            <person name="Leger J."/>
            <person name="Levine S."/>
            <person name="Lewis D."/>
            <person name="Lewis T."/>
            <person name="Lindblad-toh K."/>
            <person name="Liu X."/>
            <person name="Lokyitsang T."/>
            <person name="Lokyitsang Y."/>
            <person name="Lucien O."/>
            <person name="Lui A."/>
            <person name="Ma L.J."/>
            <person name="Mabbitt R."/>
            <person name="Macdonald J."/>
            <person name="Maclean C."/>
            <person name="Major J."/>
            <person name="Manning J."/>
            <person name="Marabella R."/>
            <person name="Maru K."/>
            <person name="Matthews C."/>
            <person name="Mauceli E."/>
            <person name="Mccarthy M."/>
            <person name="Mcdonough S."/>
            <person name="Mcghee T."/>
            <person name="Meldrim J."/>
            <person name="Meneus L."/>
            <person name="Mesirov J."/>
            <person name="Mihalev A."/>
            <person name="Mihova T."/>
            <person name="Mikkelsen T."/>
            <person name="Mlenga V."/>
            <person name="Moru K."/>
            <person name="Mozes J."/>
            <person name="Mulrain L."/>
            <person name="Munson G."/>
            <person name="Naylor J."/>
            <person name="Newes C."/>
            <person name="Nguyen C."/>
            <person name="Nguyen N."/>
            <person name="Nguyen T."/>
            <person name="Nicol R."/>
            <person name="Nielsen C."/>
            <person name="Nizzari M."/>
            <person name="Norbu C."/>
            <person name="Norbu N."/>
            <person name="O'donnell P."/>
            <person name="Okoawo O."/>
            <person name="O'leary S."/>
            <person name="Omotosho B."/>
            <person name="O'neill K."/>
            <person name="Osman S."/>
            <person name="Parker S."/>
            <person name="Perrin D."/>
            <person name="Phunkhang P."/>
            <person name="Piqani B."/>
            <person name="Purcell S."/>
            <person name="Rachupka T."/>
            <person name="Ramasamy U."/>
            <person name="Rameau R."/>
            <person name="Ray V."/>
            <person name="Raymond C."/>
            <person name="Retta R."/>
            <person name="Richardson S."/>
            <person name="Rise C."/>
            <person name="Rodriguez J."/>
            <person name="Rogers J."/>
            <person name="Rogov P."/>
            <person name="Rutman M."/>
            <person name="Schupbach R."/>
            <person name="Seaman C."/>
            <person name="Settipalli S."/>
            <person name="Sharpe T."/>
            <person name="Sheridan J."/>
            <person name="Sherpa N."/>
            <person name="Shi J."/>
            <person name="Smirnov S."/>
            <person name="Smith C."/>
            <person name="Sougnez C."/>
            <person name="Spencer B."/>
            <person name="Stalker J."/>
            <person name="Stange-thomann N."/>
            <person name="Stavropoulos S."/>
            <person name="Stetson K."/>
            <person name="Stone C."/>
            <person name="Stone S."/>
            <person name="Stubbs M."/>
            <person name="Talamas J."/>
            <person name="Tchuinga P."/>
            <person name="Tenzing P."/>
            <person name="Tesfaye S."/>
            <person name="Theodore J."/>
            <person name="Thoulutsang Y."/>
            <person name="Topham K."/>
            <person name="Towey S."/>
            <person name="Tsamla T."/>
            <person name="Tsomo N."/>
            <person name="Vallee D."/>
            <person name="Vassiliev H."/>
            <person name="Venkataraman V."/>
            <person name="Vinson J."/>
            <person name="Vo A."/>
            <person name="Wade C."/>
            <person name="Wang S."/>
            <person name="Wangchuk T."/>
            <person name="Wangdi T."/>
            <person name="Whittaker C."/>
            <person name="Wilkinson J."/>
            <person name="Wu Y."/>
            <person name="Wyman D."/>
            <person name="Yadav S."/>
            <person name="Yang S."/>
            <person name="Yang X."/>
            <person name="Yeager S."/>
            <person name="Yee E."/>
            <person name="Young G."/>
            <person name="Zainoun J."/>
            <person name="Zembeck L."/>
            <person name="Zimmer A."/>
            <person name="Zody M."/>
            <person name="Lander E."/>
        </authorList>
    </citation>
    <scope>NUCLEOTIDE SEQUENCE [LARGE SCALE GENOMIC DNA]</scope>
</reference>
<reference evidence="7" key="3">
    <citation type="submission" date="2025-09" db="UniProtKB">
        <authorList>
            <consortium name="Ensembl"/>
        </authorList>
    </citation>
    <scope>IDENTIFICATION</scope>
</reference>
<feature type="domain" description="Prokaryotic-type class I peptide chain release factors" evidence="6">
    <location>
        <begin position="69"/>
        <end position="198"/>
    </location>
</feature>
<dbReference type="GO" id="GO:0016150">
    <property type="term" value="F:translation release factor activity, codon nonspecific"/>
    <property type="evidence" value="ECO:0007669"/>
    <property type="project" value="TreeGrafter"/>
</dbReference>
<dbReference type="InterPro" id="IPR052104">
    <property type="entry name" value="Mito_Release_Factor_mL62"/>
</dbReference>
<dbReference type="EC" id="3.1.1.29" evidence="1"/>
<comment type="similarity">
    <text evidence="2">Belongs to the prokaryotic/mitochondrial release factor family. Mitochondrion-specific ribosomal protein mL62 subfamily.</text>
</comment>
<dbReference type="InterPro" id="IPR000352">
    <property type="entry name" value="Pep_chain_release_fac_I"/>
</dbReference>
<feature type="chain" id="PRO_5003578871" description="Large ribosomal subunit protein mL62" evidence="5">
    <location>
        <begin position="28"/>
        <end position="205"/>
    </location>
</feature>
<reference evidence="7" key="2">
    <citation type="submission" date="2025-08" db="UniProtKB">
        <authorList>
            <consortium name="Ensembl"/>
        </authorList>
    </citation>
    <scope>IDENTIFICATION</scope>
</reference>
<sequence length="205" mass="23736">MHSCFRKMTSLLRNIFLSSNLCSRCLARNIAYKSIYHAVNLYPDSVGSFSSFQNDKSVDSEKFQGPVLKKNVKVEYTKSSKPGGQHVNTTLSKAIIRFHLMTAEWIPKPVREVMAEKYKNRLTRSGDLIVWNEDSRYQMRNLQSCLAKVEEMILEAQKPPDTSKEQRIADLFNMDSIYAAHKKRLQKKKKNSFTKSMRNVGNFEE</sequence>
<keyword evidence="8" id="KW-1185">Reference proteome</keyword>
<dbReference type="GO" id="GO:0070126">
    <property type="term" value="P:mitochondrial translational termination"/>
    <property type="evidence" value="ECO:0007669"/>
    <property type="project" value="TreeGrafter"/>
</dbReference>
<dbReference type="STRING" id="51511.ENSCSAVP00000019546"/>
<evidence type="ECO:0000256" key="5">
    <source>
        <dbReference type="SAM" id="SignalP"/>
    </source>
</evidence>
<dbReference type="AlphaFoldDB" id="H2ZPN0"/>
<dbReference type="GO" id="GO:0004045">
    <property type="term" value="F:peptidyl-tRNA hydrolase activity"/>
    <property type="evidence" value="ECO:0007669"/>
    <property type="project" value="UniProtKB-EC"/>
</dbReference>
<dbReference type="SUPFAM" id="SSF110916">
    <property type="entry name" value="Peptidyl-tRNA hydrolase domain-like"/>
    <property type="match status" value="1"/>
</dbReference>
<feature type="signal peptide" evidence="5">
    <location>
        <begin position="1"/>
        <end position="27"/>
    </location>
</feature>
<dbReference type="Gene3D" id="3.30.160.20">
    <property type="match status" value="1"/>
</dbReference>
<dbReference type="GeneTree" id="ENSGT00390000013268"/>
<evidence type="ECO:0000256" key="2">
    <source>
        <dbReference type="ARBA" id="ARBA00038225"/>
    </source>
</evidence>
<name>H2ZPN0_CIOSA</name>
<dbReference type="eggNOG" id="KOG3429">
    <property type="taxonomic scope" value="Eukaryota"/>
</dbReference>
<dbReference type="Proteomes" id="UP000007875">
    <property type="component" value="Unassembled WGS sequence"/>
</dbReference>
<dbReference type="PANTHER" id="PTHR11075">
    <property type="entry name" value="PEPTIDE CHAIN RELEASE FACTOR"/>
    <property type="match status" value="1"/>
</dbReference>
<dbReference type="GO" id="GO:0005762">
    <property type="term" value="C:mitochondrial large ribosomal subunit"/>
    <property type="evidence" value="ECO:0007669"/>
    <property type="project" value="TreeGrafter"/>
</dbReference>
<evidence type="ECO:0000256" key="1">
    <source>
        <dbReference type="ARBA" id="ARBA00013260"/>
    </source>
</evidence>
<accession>H2ZPN0</accession>
<evidence type="ECO:0000256" key="3">
    <source>
        <dbReference type="ARBA" id="ARBA00039441"/>
    </source>
</evidence>
<proteinExistence type="inferred from homology"/>
<evidence type="ECO:0000313" key="7">
    <source>
        <dbReference type="Ensembl" id="ENSCSAVP00000019546.1"/>
    </source>
</evidence>
<dbReference type="PANTHER" id="PTHR11075:SF54">
    <property type="entry name" value="LARGE RIBOSOMAL SUBUNIT PROTEIN ML62"/>
    <property type="match status" value="1"/>
</dbReference>
<evidence type="ECO:0000256" key="4">
    <source>
        <dbReference type="ARBA" id="ARBA00041531"/>
    </source>
</evidence>
<dbReference type="Ensembl" id="ENSCSAVT00000019758.1">
    <property type="protein sequence ID" value="ENSCSAVP00000019546.1"/>
    <property type="gene ID" value="ENSCSAVG00000011462.1"/>
</dbReference>
<organism evidence="7 8">
    <name type="scientific">Ciona savignyi</name>
    <name type="common">Pacific transparent sea squirt</name>
    <dbReference type="NCBI Taxonomy" id="51511"/>
    <lineage>
        <taxon>Eukaryota</taxon>
        <taxon>Metazoa</taxon>
        <taxon>Chordata</taxon>
        <taxon>Tunicata</taxon>
        <taxon>Ascidiacea</taxon>
        <taxon>Phlebobranchia</taxon>
        <taxon>Cionidae</taxon>
        <taxon>Ciona</taxon>
    </lineage>
</organism>
<dbReference type="FunCoup" id="H2ZPN0">
    <property type="interactions" value="440"/>
</dbReference>
<dbReference type="Pfam" id="PF00472">
    <property type="entry name" value="RF-1"/>
    <property type="match status" value="1"/>
</dbReference>
<evidence type="ECO:0000313" key="8">
    <source>
        <dbReference type="Proteomes" id="UP000007875"/>
    </source>
</evidence>
<protein>
    <recommendedName>
        <fullName evidence="3">Large ribosomal subunit protein mL62</fullName>
        <ecNumber evidence="1">3.1.1.29</ecNumber>
    </recommendedName>
    <alternativeName>
        <fullName evidence="4">Peptidyl-tRNA hydrolase ICT1, mitochondrial</fullName>
    </alternativeName>
</protein>
<dbReference type="HOGENOM" id="CLU_089470_6_1_1"/>
<dbReference type="InParanoid" id="H2ZPN0"/>
<keyword evidence="5" id="KW-0732">Signal</keyword>
<dbReference type="OMA" id="CMLREVS"/>
<evidence type="ECO:0000259" key="6">
    <source>
        <dbReference type="Pfam" id="PF00472"/>
    </source>
</evidence>